<organism evidence="2 3">
    <name type="scientific">Ancylostoma ceylanicum</name>
    <dbReference type="NCBI Taxonomy" id="53326"/>
    <lineage>
        <taxon>Eukaryota</taxon>
        <taxon>Metazoa</taxon>
        <taxon>Ecdysozoa</taxon>
        <taxon>Nematoda</taxon>
        <taxon>Chromadorea</taxon>
        <taxon>Rhabditida</taxon>
        <taxon>Rhabditina</taxon>
        <taxon>Rhabditomorpha</taxon>
        <taxon>Strongyloidea</taxon>
        <taxon>Ancylostomatidae</taxon>
        <taxon>Ancylostomatinae</taxon>
        <taxon>Ancylostoma</taxon>
    </lineage>
</organism>
<proteinExistence type="predicted"/>
<gene>
    <name evidence="2" type="primary">Acey_s0021.g391</name>
    <name evidence="2" type="ORF">Y032_0021g391</name>
</gene>
<sequence length="152" mass="17662">MEGMNRCDARFKMIALILLVISGVVAERCWFEDFDDNQLFWAGIAEDGDGRAKSVVGAIKRFAHSRTHPSRPLMMVQMERKSGSYIVALITKWQERPRVACYIGKASNSKLLSMREERKDCNRWINGKCGGRVLPDEFKEKWLNYLRDQPRY</sequence>
<protein>
    <submittedName>
        <fullName evidence="2">Uncharacterized protein</fullName>
    </submittedName>
</protein>
<name>A0A016UZW5_9BILA</name>
<dbReference type="AlphaFoldDB" id="A0A016UZW5"/>
<accession>A0A016UZW5</accession>
<comment type="caution">
    <text evidence="2">The sequence shown here is derived from an EMBL/GenBank/DDBJ whole genome shotgun (WGS) entry which is preliminary data.</text>
</comment>
<keyword evidence="1" id="KW-0732">Signal</keyword>
<reference evidence="3" key="1">
    <citation type="journal article" date="2015" name="Nat. Genet.">
        <title>The genome and transcriptome of the zoonotic hookworm Ancylostoma ceylanicum identify infection-specific gene families.</title>
        <authorList>
            <person name="Schwarz E.M."/>
            <person name="Hu Y."/>
            <person name="Antoshechkin I."/>
            <person name="Miller M.M."/>
            <person name="Sternberg P.W."/>
            <person name="Aroian R.V."/>
        </authorList>
    </citation>
    <scope>NUCLEOTIDE SEQUENCE</scope>
    <source>
        <strain evidence="3">HY135</strain>
    </source>
</reference>
<evidence type="ECO:0000313" key="3">
    <source>
        <dbReference type="Proteomes" id="UP000024635"/>
    </source>
</evidence>
<evidence type="ECO:0000256" key="1">
    <source>
        <dbReference type="SAM" id="SignalP"/>
    </source>
</evidence>
<evidence type="ECO:0000313" key="2">
    <source>
        <dbReference type="EMBL" id="EYC20725.1"/>
    </source>
</evidence>
<dbReference type="EMBL" id="JARK01001357">
    <property type="protein sequence ID" value="EYC20725.1"/>
    <property type="molecule type" value="Genomic_DNA"/>
</dbReference>
<feature type="chain" id="PRO_5001488808" evidence="1">
    <location>
        <begin position="27"/>
        <end position="152"/>
    </location>
</feature>
<dbReference type="Proteomes" id="UP000024635">
    <property type="component" value="Unassembled WGS sequence"/>
</dbReference>
<feature type="signal peptide" evidence="1">
    <location>
        <begin position="1"/>
        <end position="26"/>
    </location>
</feature>
<keyword evidence="3" id="KW-1185">Reference proteome</keyword>